<dbReference type="EMBL" id="QOVG01000002">
    <property type="protein sequence ID" value="NDK38094.1"/>
    <property type="molecule type" value="Genomic_DNA"/>
</dbReference>
<sequence>MQAGNFTADDLVKALNLTGIQFDTGSARISADSQAILGKAAAALKKAPSGTRVEIGGHTDNTGNAAANLKLSDARAAAVRARLVELGVTEAMLTAKGYGDAKPVADNGTTEGRARNRRMEFSLVQ</sequence>
<dbReference type="RefSeq" id="WP_162348767.1">
    <property type="nucleotide sequence ID" value="NZ_QOVG01000002.1"/>
</dbReference>
<evidence type="ECO:0000313" key="7">
    <source>
        <dbReference type="EMBL" id="NDK38094.1"/>
    </source>
</evidence>
<dbReference type="PANTHER" id="PTHR30329:SF21">
    <property type="entry name" value="LIPOPROTEIN YIAD-RELATED"/>
    <property type="match status" value="1"/>
</dbReference>
<evidence type="ECO:0000259" key="6">
    <source>
        <dbReference type="PROSITE" id="PS51123"/>
    </source>
</evidence>
<dbReference type="PROSITE" id="PS51123">
    <property type="entry name" value="OMPA_2"/>
    <property type="match status" value="1"/>
</dbReference>
<evidence type="ECO:0000256" key="3">
    <source>
        <dbReference type="ARBA" id="ARBA00023237"/>
    </source>
</evidence>
<dbReference type="PRINTS" id="PR01021">
    <property type="entry name" value="OMPADOMAIN"/>
</dbReference>
<name>A0ABX0AFT9_9GAMM</name>
<dbReference type="PANTHER" id="PTHR30329">
    <property type="entry name" value="STATOR ELEMENT OF FLAGELLAR MOTOR COMPLEX"/>
    <property type="match status" value="1"/>
</dbReference>
<dbReference type="SUPFAM" id="SSF103088">
    <property type="entry name" value="OmpA-like"/>
    <property type="match status" value="1"/>
</dbReference>
<dbReference type="InterPro" id="IPR036737">
    <property type="entry name" value="OmpA-like_sf"/>
</dbReference>
<organism evidence="7 8">
    <name type="scientific">Pseudoxanthomonas gei</name>
    <dbReference type="NCBI Taxonomy" id="1383030"/>
    <lineage>
        <taxon>Bacteria</taxon>
        <taxon>Pseudomonadati</taxon>
        <taxon>Pseudomonadota</taxon>
        <taxon>Gammaproteobacteria</taxon>
        <taxon>Lysobacterales</taxon>
        <taxon>Lysobacteraceae</taxon>
        <taxon>Pseudoxanthomonas</taxon>
    </lineage>
</organism>
<dbReference type="InterPro" id="IPR050330">
    <property type="entry name" value="Bact_OuterMem_StrucFunc"/>
</dbReference>
<evidence type="ECO:0000256" key="1">
    <source>
        <dbReference type="ARBA" id="ARBA00004442"/>
    </source>
</evidence>
<proteinExistence type="predicted"/>
<dbReference type="Pfam" id="PF00691">
    <property type="entry name" value="OmpA"/>
    <property type="match status" value="1"/>
</dbReference>
<reference evidence="7 8" key="1">
    <citation type="submission" date="2018-07" db="EMBL/GenBank/DDBJ databases">
        <title>Whole genome Sequencing of Pseudoxanthomonas gei KCTC 32298 (T).</title>
        <authorList>
            <person name="Kumar S."/>
            <person name="Bansal K."/>
            <person name="Kaur A."/>
            <person name="Patil P."/>
            <person name="Sharma S."/>
            <person name="Patil P.B."/>
        </authorList>
    </citation>
    <scope>NUCLEOTIDE SEQUENCE [LARGE SCALE GENOMIC DNA]</scope>
    <source>
        <strain evidence="7 8">KCTC 32298</strain>
    </source>
</reference>
<keyword evidence="8" id="KW-1185">Reference proteome</keyword>
<dbReference type="CDD" id="cd07185">
    <property type="entry name" value="OmpA_C-like"/>
    <property type="match status" value="1"/>
</dbReference>
<evidence type="ECO:0000256" key="2">
    <source>
        <dbReference type="ARBA" id="ARBA00023136"/>
    </source>
</evidence>
<accession>A0ABX0AFT9</accession>
<keyword evidence="3" id="KW-0998">Cell outer membrane</keyword>
<dbReference type="InterPro" id="IPR006664">
    <property type="entry name" value="OMP_bac"/>
</dbReference>
<dbReference type="Proteomes" id="UP001429354">
    <property type="component" value="Unassembled WGS sequence"/>
</dbReference>
<keyword evidence="2 4" id="KW-0472">Membrane</keyword>
<comment type="caution">
    <text evidence="7">The sequence shown here is derived from an EMBL/GenBank/DDBJ whole genome shotgun (WGS) entry which is preliminary data.</text>
</comment>
<feature type="domain" description="OmpA-like" evidence="6">
    <location>
        <begin position="9"/>
        <end position="125"/>
    </location>
</feature>
<dbReference type="Gene3D" id="3.30.1330.60">
    <property type="entry name" value="OmpA-like domain"/>
    <property type="match status" value="1"/>
</dbReference>
<dbReference type="PRINTS" id="PR01023">
    <property type="entry name" value="NAFLGMOTY"/>
</dbReference>
<feature type="region of interest" description="Disordered" evidence="5">
    <location>
        <begin position="99"/>
        <end position="125"/>
    </location>
</feature>
<evidence type="ECO:0000256" key="5">
    <source>
        <dbReference type="SAM" id="MobiDB-lite"/>
    </source>
</evidence>
<evidence type="ECO:0000313" key="8">
    <source>
        <dbReference type="Proteomes" id="UP001429354"/>
    </source>
</evidence>
<feature type="compositionally biased region" description="Basic and acidic residues" evidence="5">
    <location>
        <begin position="112"/>
        <end position="125"/>
    </location>
</feature>
<dbReference type="InterPro" id="IPR006665">
    <property type="entry name" value="OmpA-like"/>
</dbReference>
<evidence type="ECO:0000256" key="4">
    <source>
        <dbReference type="PROSITE-ProRule" id="PRU00473"/>
    </source>
</evidence>
<protein>
    <submittedName>
        <fullName evidence="7">OmpA family protein</fullName>
    </submittedName>
</protein>
<comment type="subcellular location">
    <subcellularLocation>
        <location evidence="1">Cell outer membrane</location>
    </subcellularLocation>
</comment>
<gene>
    <name evidence="7" type="ORF">DT603_04470</name>
</gene>